<feature type="compositionally biased region" description="Basic and acidic residues" evidence="2">
    <location>
        <begin position="771"/>
        <end position="810"/>
    </location>
</feature>
<feature type="compositionally biased region" description="Low complexity" evidence="2">
    <location>
        <begin position="642"/>
        <end position="651"/>
    </location>
</feature>
<feature type="compositionally biased region" description="Basic and acidic residues" evidence="2">
    <location>
        <begin position="1025"/>
        <end position="1035"/>
    </location>
</feature>
<feature type="compositionally biased region" description="Polar residues" evidence="2">
    <location>
        <begin position="1187"/>
        <end position="1197"/>
    </location>
</feature>
<dbReference type="AlphaFoldDB" id="A0A836KW28"/>
<feature type="compositionally biased region" description="Low complexity" evidence="2">
    <location>
        <begin position="18"/>
        <end position="29"/>
    </location>
</feature>
<evidence type="ECO:0000256" key="2">
    <source>
        <dbReference type="SAM" id="MobiDB-lite"/>
    </source>
</evidence>
<evidence type="ECO:0000313" key="4">
    <source>
        <dbReference type="Proteomes" id="UP000674143"/>
    </source>
</evidence>
<dbReference type="PROSITE" id="PS50005">
    <property type="entry name" value="TPR"/>
    <property type="match status" value="1"/>
</dbReference>
<name>A0A836KW28_9TRYP</name>
<feature type="region of interest" description="Disordered" evidence="2">
    <location>
        <begin position="602"/>
        <end position="658"/>
    </location>
</feature>
<keyword evidence="4" id="KW-1185">Reference proteome</keyword>
<feature type="compositionally biased region" description="Polar residues" evidence="2">
    <location>
        <begin position="692"/>
        <end position="709"/>
    </location>
</feature>
<feature type="compositionally biased region" description="Polar residues" evidence="2">
    <location>
        <begin position="902"/>
        <end position="918"/>
    </location>
</feature>
<protein>
    <submittedName>
        <fullName evidence="3">Uncharacterized protein</fullName>
    </submittedName>
</protein>
<keyword evidence="1" id="KW-0802">TPR repeat</keyword>
<dbReference type="InterPro" id="IPR019734">
    <property type="entry name" value="TPR_rpt"/>
</dbReference>
<proteinExistence type="predicted"/>
<reference evidence="4" key="2">
    <citation type="journal article" date="2021" name="Sci. Data">
        <title>Chromosome-scale genome sequencing, assembly and annotation of six genomes from subfamily Leishmaniinae.</title>
        <authorList>
            <person name="Almutairi H."/>
            <person name="Urbaniak M.D."/>
            <person name="Bates M.D."/>
            <person name="Jariyapan N."/>
            <person name="Kwakye-Nuako G."/>
            <person name="Thomaz Soccol V."/>
            <person name="Al-Salem W.S."/>
            <person name="Dillon R.J."/>
            <person name="Bates P.A."/>
            <person name="Gatherer D."/>
        </authorList>
    </citation>
    <scope>NUCLEOTIDE SEQUENCE [LARGE SCALE GENOMIC DNA]</scope>
</reference>
<dbReference type="Pfam" id="PF13181">
    <property type="entry name" value="TPR_8"/>
    <property type="match status" value="1"/>
</dbReference>
<feature type="compositionally biased region" description="Polar residues" evidence="2">
    <location>
        <begin position="811"/>
        <end position="824"/>
    </location>
</feature>
<feature type="region of interest" description="Disordered" evidence="2">
    <location>
        <begin position="243"/>
        <end position="267"/>
    </location>
</feature>
<dbReference type="Proteomes" id="UP000674143">
    <property type="component" value="Unassembled WGS sequence"/>
</dbReference>
<feature type="region of interest" description="Disordered" evidence="2">
    <location>
        <begin position="670"/>
        <end position="870"/>
    </location>
</feature>
<feature type="compositionally biased region" description="Polar residues" evidence="2">
    <location>
        <begin position="1069"/>
        <end position="1087"/>
    </location>
</feature>
<evidence type="ECO:0000313" key="3">
    <source>
        <dbReference type="EMBL" id="KAG5487867.1"/>
    </source>
</evidence>
<feature type="compositionally biased region" description="Low complexity" evidence="2">
    <location>
        <begin position="1004"/>
        <end position="1024"/>
    </location>
</feature>
<feature type="region of interest" description="Disordered" evidence="2">
    <location>
        <begin position="893"/>
        <end position="1197"/>
    </location>
</feature>
<feature type="compositionally biased region" description="Low complexity" evidence="2">
    <location>
        <begin position="1156"/>
        <end position="1186"/>
    </location>
</feature>
<dbReference type="EMBL" id="JAFHLR010000004">
    <property type="protein sequence ID" value="KAG5487867.1"/>
    <property type="molecule type" value="Genomic_DNA"/>
</dbReference>
<dbReference type="RefSeq" id="XP_067066064.1">
    <property type="nucleotide sequence ID" value="XM_067209432.1"/>
</dbReference>
<dbReference type="GeneID" id="92363366"/>
<feature type="compositionally biased region" description="Acidic residues" evidence="2">
    <location>
        <begin position="607"/>
        <end position="619"/>
    </location>
</feature>
<feature type="compositionally biased region" description="Low complexity" evidence="2">
    <location>
        <begin position="1038"/>
        <end position="1050"/>
    </location>
</feature>
<feature type="region of interest" description="Disordered" evidence="2">
    <location>
        <begin position="1"/>
        <end position="38"/>
    </location>
</feature>
<reference evidence="4" key="1">
    <citation type="journal article" date="2021" name="Microbiol. Resour. Announc.">
        <title>LGAAP: Leishmaniinae Genome Assembly and Annotation Pipeline.</title>
        <authorList>
            <person name="Almutairi H."/>
            <person name="Urbaniak M.D."/>
            <person name="Bates M.D."/>
            <person name="Jariyapan N."/>
            <person name="Kwakye-Nuako G."/>
            <person name="Thomaz-Soccol V."/>
            <person name="Al-Salem W.S."/>
            <person name="Dillon R.J."/>
            <person name="Bates P.A."/>
            <person name="Gatherer D."/>
        </authorList>
    </citation>
    <scope>NUCLEOTIDE SEQUENCE [LARGE SCALE GENOMIC DNA]</scope>
</reference>
<feature type="compositionally biased region" description="Low complexity" evidence="2">
    <location>
        <begin position="255"/>
        <end position="267"/>
    </location>
</feature>
<sequence>MGNRASSPSRAGSGHALPARASSETSTTEPRTRKMLVNAAPRVYAKTFRSHAAITEASVNRQNRLQSPEARSASLQQAAAHRRQHTPRTKATGRVAGAAAREHAANEEDVLLAFTRNADSTSLRILGLIQQSDATPQDCPSEKLRLLQQCYPLLEVVPKDRFDQLAVTVYQKEGDIYYQQGDIENAKKTYSRAITLAERRVARQDTDMYMVLKRYVLAMVGMARIWYEHQRDHQGFTFVNQKHPKVPAADGGDGAADPSSSVSSLESSLISDGGSVFSLNQAILKSMAPRPPRRQTGPLFQRVKMQAPHVMQNSQCNREDEFVLHSRMTRELVASPCELLLLRCCEVVQIGHNAQSELLIPPQIELAQIYEDLALYSRALLFVRRCVGILCSVYDYDHPWVVNLMQRADKLEGLLEEQTRNDMATKIQATWKMHRAMQQLEAALGHPVRRHHWIPRKYRTTPDLDFLGEYVDYMPEDGLLGDNADDGVYGSVGNDDGDRGLQTAEGNATVPEQWSMVPQTAPAHEVDLHSAESHYPAGALVRYAPTEHTEGGDTFTTVVPNATVVGTTQDTQTDTTVQHTECGDVLTVRTTTVTKTITEDVVCSGDDGMDEESSADEEQSAASLSRDMPPPQPQPRGITCTDHPPSSSAAPHPHDDGAGEYVEEREYSWAERASVVPQQQQQQPPPLPMQREGQTQFPPRGQTASTQTRPLPPRSRKQTGSAGLPRHGEVEAPPRPRPRSQLPASMARIARASETGTVPRPVSDTPSIALHHSDSRESSLPERLPPKPERQRLHPYSSREGESAADDGSRHSGQSGVSPPSQDSNDADSVPCGEEEKRSEVFGGSDAQNSSSAPSRAHVPRVHHNSRREQLCDVVEPSAFYQKESNGCPLFLPPLGYRGGSVRSSQSPSTVPQDSESGQLVLCSLGDSGSRSPESQKGPMQSYGRQYRGGNTEGRASGMAMHLAAPADEYRPALPPVAQQPRTIKTTRDYRIIKTRRVRTYVREPASSSADGESASSSSGSVTRGESRRSVRWEEDSASGSSSSSSSAHVESVEKEEGQVDAASIDSRPGNTSAPRRQQPSRKTQAGNAPAPHRLKKPRMPTPPAKPLTKPTGKRSSSSGAAVHLPTPPLDSTDVAPRASEKDPSGDDSGVVPNYSTSTTTVTRRVKSGRNGTTTRTTRRYSTSTNVQQTCDGDSGD</sequence>
<gene>
    <name evidence="3" type="ORF">LSCM4_07548</name>
</gene>
<accession>A0A836KW28</accession>
<feature type="repeat" description="TPR" evidence="1">
    <location>
        <begin position="167"/>
        <end position="200"/>
    </location>
</feature>
<comment type="caution">
    <text evidence="3">The sequence shown here is derived from an EMBL/GenBank/DDBJ whole genome shotgun (WGS) entry which is preliminary data.</text>
</comment>
<organism evidence="3 4">
    <name type="scientific">Leishmania orientalis</name>
    <dbReference type="NCBI Taxonomy" id="2249476"/>
    <lineage>
        <taxon>Eukaryota</taxon>
        <taxon>Discoba</taxon>
        <taxon>Euglenozoa</taxon>
        <taxon>Kinetoplastea</taxon>
        <taxon>Metakinetoplastina</taxon>
        <taxon>Trypanosomatida</taxon>
        <taxon>Trypanosomatidae</taxon>
        <taxon>Leishmaniinae</taxon>
        <taxon>Leishmania</taxon>
    </lineage>
</organism>
<feature type="region of interest" description="Disordered" evidence="2">
    <location>
        <begin position="59"/>
        <end position="92"/>
    </location>
</feature>
<dbReference type="KEGG" id="loi:92363366"/>
<evidence type="ECO:0000256" key="1">
    <source>
        <dbReference type="PROSITE-ProRule" id="PRU00339"/>
    </source>
</evidence>
<feature type="compositionally biased region" description="Polar residues" evidence="2">
    <location>
        <begin position="1"/>
        <end position="10"/>
    </location>
</feature>
<feature type="compositionally biased region" description="Polar residues" evidence="2">
    <location>
        <begin position="927"/>
        <end position="939"/>
    </location>
</feature>